<dbReference type="SMART" id="SM00062">
    <property type="entry name" value="PBPb"/>
    <property type="match status" value="1"/>
</dbReference>
<organism evidence="4 5">
    <name type="scientific">Rhodococcus wratislaviensis</name>
    <name type="common">Tsukamurella wratislaviensis</name>
    <dbReference type="NCBI Taxonomy" id="44752"/>
    <lineage>
        <taxon>Bacteria</taxon>
        <taxon>Bacillati</taxon>
        <taxon>Actinomycetota</taxon>
        <taxon>Actinomycetes</taxon>
        <taxon>Mycobacteriales</taxon>
        <taxon>Nocardiaceae</taxon>
        <taxon>Rhodococcus</taxon>
    </lineage>
</organism>
<evidence type="ECO:0000256" key="1">
    <source>
        <dbReference type="ARBA" id="ARBA00022729"/>
    </source>
</evidence>
<name>A0A402CHB7_RHOWR</name>
<keyword evidence="2" id="KW-1133">Transmembrane helix</keyword>
<feature type="transmembrane region" description="Helical" evidence="2">
    <location>
        <begin position="56"/>
        <end position="74"/>
    </location>
</feature>
<dbReference type="Pfam" id="PF00497">
    <property type="entry name" value="SBP_bac_3"/>
    <property type="match status" value="1"/>
</dbReference>
<evidence type="ECO:0000313" key="4">
    <source>
        <dbReference type="EMBL" id="GCE43011.1"/>
    </source>
</evidence>
<sequence length="330" mass="34628">MDHTFADFRTSRAMETHALHSNRLPELGIRTSAAAPHGACTLHTKRAVMQKSTKRVLGVAGICVVAAASGYVGAGLSSGSESGGVGGPQGSFIDDIKDRGELRVGVAIAAPMTVQGSDGTLGGPNLIPLRALADQLGVELKPVAAEWKNIVAGLQADRYDFAANLDYTVERSLAIQFTDPVYEYQAVYVVKADSPHTTAEQIRADGGAVATAQGSAPEKAVQETGLTVMPVDNYSNALSALQAGRVIAEFADLPTAEAQTLADPSLKIVVPDPPIYSASAAYGIPADTDTRSLQIINIAIERARESGELARAYADVDYHEIDDLGDLVKK</sequence>
<comment type="caution">
    <text evidence="4">The sequence shown here is derived from an EMBL/GenBank/DDBJ whole genome shotgun (WGS) entry which is preliminary data.</text>
</comment>
<dbReference type="Gene3D" id="3.40.190.10">
    <property type="entry name" value="Periplasmic binding protein-like II"/>
    <property type="match status" value="2"/>
</dbReference>
<gene>
    <name evidence="4" type="ORF">Rhow_007140</name>
</gene>
<proteinExistence type="predicted"/>
<evidence type="ECO:0000256" key="2">
    <source>
        <dbReference type="SAM" id="Phobius"/>
    </source>
</evidence>
<accession>A0A402CHB7</accession>
<keyword evidence="5" id="KW-1185">Reference proteome</keyword>
<dbReference type="InterPro" id="IPR001638">
    <property type="entry name" value="Solute-binding_3/MltF_N"/>
</dbReference>
<dbReference type="EMBL" id="BHYM01000065">
    <property type="protein sequence ID" value="GCE43011.1"/>
    <property type="molecule type" value="Genomic_DNA"/>
</dbReference>
<reference evidence="4 5" key="1">
    <citation type="submission" date="2018-11" db="EMBL/GenBank/DDBJ databases">
        <title>Microbial catabolism of amino acid.</title>
        <authorList>
            <person name="Hibi M."/>
            <person name="Ogawa J."/>
        </authorList>
    </citation>
    <scope>NUCLEOTIDE SEQUENCE [LARGE SCALE GENOMIC DNA]</scope>
    <source>
        <strain evidence="4 5">C31-06</strain>
    </source>
</reference>
<dbReference type="CDD" id="cd13530">
    <property type="entry name" value="PBP2_peptides_like"/>
    <property type="match status" value="1"/>
</dbReference>
<dbReference type="AlphaFoldDB" id="A0A402CHB7"/>
<dbReference type="SUPFAM" id="SSF53850">
    <property type="entry name" value="Periplasmic binding protein-like II"/>
    <property type="match status" value="1"/>
</dbReference>
<dbReference type="Proteomes" id="UP000287519">
    <property type="component" value="Unassembled WGS sequence"/>
</dbReference>
<evidence type="ECO:0000259" key="3">
    <source>
        <dbReference type="SMART" id="SM00062"/>
    </source>
</evidence>
<protein>
    <submittedName>
        <fullName evidence="4">Amino acid ABC transporter, periplasmic amino acid-binding protein</fullName>
    </submittedName>
</protein>
<dbReference type="PANTHER" id="PTHR35936">
    <property type="entry name" value="MEMBRANE-BOUND LYTIC MUREIN TRANSGLYCOSYLASE F"/>
    <property type="match status" value="1"/>
</dbReference>
<evidence type="ECO:0000313" key="5">
    <source>
        <dbReference type="Proteomes" id="UP000287519"/>
    </source>
</evidence>
<keyword evidence="2" id="KW-0812">Transmembrane</keyword>
<dbReference type="PANTHER" id="PTHR35936:SF19">
    <property type="entry name" value="AMINO-ACID-BINDING PROTEIN YXEM-RELATED"/>
    <property type="match status" value="1"/>
</dbReference>
<keyword evidence="1" id="KW-0732">Signal</keyword>
<keyword evidence="2" id="KW-0472">Membrane</keyword>
<feature type="domain" description="Solute-binding protein family 3/N-terminal" evidence="3">
    <location>
        <begin position="101"/>
        <end position="317"/>
    </location>
</feature>